<evidence type="ECO:0000313" key="4">
    <source>
        <dbReference type="Proteomes" id="UP000467841"/>
    </source>
</evidence>
<organism evidence="3 4">
    <name type="scientific">Microthlaspi erraticum</name>
    <dbReference type="NCBI Taxonomy" id="1685480"/>
    <lineage>
        <taxon>Eukaryota</taxon>
        <taxon>Viridiplantae</taxon>
        <taxon>Streptophyta</taxon>
        <taxon>Embryophyta</taxon>
        <taxon>Tracheophyta</taxon>
        <taxon>Spermatophyta</taxon>
        <taxon>Magnoliopsida</taxon>
        <taxon>eudicotyledons</taxon>
        <taxon>Gunneridae</taxon>
        <taxon>Pentapetalae</taxon>
        <taxon>rosids</taxon>
        <taxon>malvids</taxon>
        <taxon>Brassicales</taxon>
        <taxon>Brassicaceae</taxon>
        <taxon>Coluteocarpeae</taxon>
        <taxon>Microthlaspi</taxon>
    </lineage>
</organism>
<gene>
    <name evidence="3" type="ORF">MERR_LOCUS49525</name>
</gene>
<dbReference type="GO" id="GO:0003676">
    <property type="term" value="F:nucleic acid binding"/>
    <property type="evidence" value="ECO:0007669"/>
    <property type="project" value="InterPro"/>
</dbReference>
<dbReference type="Pfam" id="PF13456">
    <property type="entry name" value="RVT_3"/>
    <property type="match status" value="1"/>
</dbReference>
<sequence length="293" mass="32012">MFLWKALHGALPVGLQLEARGIPIDPSCCRCSEPESVLHLLFHCEFACQVWSLAPFSADFNALTCVNVPDGLITAKSMVTLPPVGLESGLLFSWICWAIWISRNQKIFESQNFTAKETVLKAVQDAREWSAAQELGSTSSLPKPIGRPLTNHLGMDFTTCCSDAAWIADPDSAGFAGIGWIFYSGEEVISSYSASLPVVASALVAEALLIRQALLKALELGFLSLMLKSDSLSLIKAITKKSQILEVHSILEDIDLITSSFNCIQFKFIPRLDNSVADSVAKHALRIFMFSRG</sequence>
<dbReference type="InterPro" id="IPR044730">
    <property type="entry name" value="RNase_H-like_dom_plant"/>
</dbReference>
<keyword evidence="4" id="KW-1185">Reference proteome</keyword>
<feature type="domain" description="Reverse transcriptase zinc-binding" evidence="2">
    <location>
        <begin position="1"/>
        <end position="51"/>
    </location>
</feature>
<dbReference type="InterPro" id="IPR002156">
    <property type="entry name" value="RNaseH_domain"/>
</dbReference>
<dbReference type="PANTHER" id="PTHR47074:SF49">
    <property type="entry name" value="POLYNUCLEOTIDYL TRANSFERASE, RIBONUCLEASE H-LIKE SUPERFAMILY PROTEIN"/>
    <property type="match status" value="1"/>
</dbReference>
<evidence type="ECO:0008006" key="5">
    <source>
        <dbReference type="Google" id="ProtNLM"/>
    </source>
</evidence>
<evidence type="ECO:0000259" key="1">
    <source>
        <dbReference type="Pfam" id="PF13456"/>
    </source>
</evidence>
<dbReference type="Proteomes" id="UP000467841">
    <property type="component" value="Unassembled WGS sequence"/>
</dbReference>
<dbReference type="PANTHER" id="PTHR47074">
    <property type="entry name" value="BNAC02G40300D PROTEIN"/>
    <property type="match status" value="1"/>
</dbReference>
<proteinExistence type="predicted"/>
<dbReference type="EMBL" id="CACVBM020001939">
    <property type="protein sequence ID" value="CAA7062289.1"/>
    <property type="molecule type" value="Genomic_DNA"/>
</dbReference>
<evidence type="ECO:0000259" key="2">
    <source>
        <dbReference type="Pfam" id="PF13966"/>
    </source>
</evidence>
<protein>
    <recommendedName>
        <fullName evidence="5">RNase H type-1 domain-containing protein</fullName>
    </recommendedName>
</protein>
<dbReference type="GO" id="GO:0004523">
    <property type="term" value="F:RNA-DNA hybrid ribonuclease activity"/>
    <property type="evidence" value="ECO:0007669"/>
    <property type="project" value="InterPro"/>
</dbReference>
<dbReference type="CDD" id="cd06222">
    <property type="entry name" value="RNase_H_like"/>
    <property type="match status" value="1"/>
</dbReference>
<comment type="caution">
    <text evidence="3">The sequence shown here is derived from an EMBL/GenBank/DDBJ whole genome shotgun (WGS) entry which is preliminary data.</text>
</comment>
<dbReference type="InterPro" id="IPR012337">
    <property type="entry name" value="RNaseH-like_sf"/>
</dbReference>
<dbReference type="OrthoDB" id="1113349at2759"/>
<dbReference type="AlphaFoldDB" id="A0A6D2LBH8"/>
<accession>A0A6D2LBH8</accession>
<feature type="domain" description="RNase H type-1" evidence="1">
    <location>
        <begin position="174"/>
        <end position="284"/>
    </location>
</feature>
<dbReference type="InterPro" id="IPR026960">
    <property type="entry name" value="RVT-Znf"/>
</dbReference>
<dbReference type="Gene3D" id="3.30.420.10">
    <property type="entry name" value="Ribonuclease H-like superfamily/Ribonuclease H"/>
    <property type="match status" value="1"/>
</dbReference>
<dbReference type="SUPFAM" id="SSF53098">
    <property type="entry name" value="Ribonuclease H-like"/>
    <property type="match status" value="1"/>
</dbReference>
<evidence type="ECO:0000313" key="3">
    <source>
        <dbReference type="EMBL" id="CAA7062289.1"/>
    </source>
</evidence>
<reference evidence="3" key="1">
    <citation type="submission" date="2020-01" db="EMBL/GenBank/DDBJ databases">
        <authorList>
            <person name="Mishra B."/>
        </authorList>
    </citation>
    <scope>NUCLEOTIDE SEQUENCE [LARGE SCALE GENOMIC DNA]</scope>
</reference>
<name>A0A6D2LBH8_9BRAS</name>
<dbReference type="InterPro" id="IPR036397">
    <property type="entry name" value="RNaseH_sf"/>
</dbReference>
<dbReference type="InterPro" id="IPR052929">
    <property type="entry name" value="RNase_H-like_EbsB-rel"/>
</dbReference>
<dbReference type="Pfam" id="PF13966">
    <property type="entry name" value="zf-RVT"/>
    <property type="match status" value="1"/>
</dbReference>